<protein>
    <submittedName>
        <fullName evidence="15">DEHA2E02244p</fullName>
    </submittedName>
</protein>
<dbReference type="Pfam" id="PF24357">
    <property type="entry name" value="TMD0_ABC"/>
    <property type="match status" value="1"/>
</dbReference>
<feature type="transmembrane region" description="Helical" evidence="12">
    <location>
        <begin position="1090"/>
        <end position="1117"/>
    </location>
</feature>
<dbReference type="InterPro" id="IPR003593">
    <property type="entry name" value="AAA+_ATPase"/>
</dbReference>
<evidence type="ECO:0000256" key="8">
    <source>
        <dbReference type="ARBA" id="ARBA00022989"/>
    </source>
</evidence>
<dbReference type="Proteomes" id="UP000000599">
    <property type="component" value="Chromosome E"/>
</dbReference>
<feature type="transmembrane region" description="Helical" evidence="12">
    <location>
        <begin position="37"/>
        <end position="58"/>
    </location>
</feature>
<dbReference type="GO" id="GO:0042144">
    <property type="term" value="P:vacuole fusion, non-autophagic"/>
    <property type="evidence" value="ECO:0007669"/>
    <property type="project" value="UniProtKB-ARBA"/>
</dbReference>
<dbReference type="GO" id="GO:0005524">
    <property type="term" value="F:ATP binding"/>
    <property type="evidence" value="ECO:0007669"/>
    <property type="project" value="UniProtKB-KW"/>
</dbReference>
<evidence type="ECO:0000256" key="5">
    <source>
        <dbReference type="ARBA" id="ARBA00022737"/>
    </source>
</evidence>
<keyword evidence="6" id="KW-0547">Nucleotide-binding</keyword>
<feature type="domain" description="ABC transporter" evidence="13">
    <location>
        <begin position="609"/>
        <end position="852"/>
    </location>
</feature>
<dbReference type="Gene3D" id="3.40.50.300">
    <property type="entry name" value="P-loop containing nucleotide triphosphate hydrolases"/>
    <property type="match status" value="2"/>
</dbReference>
<evidence type="ECO:0000256" key="9">
    <source>
        <dbReference type="ARBA" id="ARBA00023136"/>
    </source>
</evidence>
<dbReference type="OMA" id="KTWIMAF"/>
<dbReference type="KEGG" id="dha:DEHA2E02244g"/>
<dbReference type="PROSITE" id="PS50893">
    <property type="entry name" value="ABC_TRANSPORTER_2"/>
    <property type="match status" value="2"/>
</dbReference>
<keyword evidence="16" id="KW-1185">Reference proteome</keyword>
<keyword evidence="9 12" id="KW-0472">Membrane</keyword>
<dbReference type="PROSITE" id="PS00211">
    <property type="entry name" value="ABC_TRANSPORTER_1"/>
    <property type="match status" value="2"/>
</dbReference>
<dbReference type="Pfam" id="PF00005">
    <property type="entry name" value="ABC_tran"/>
    <property type="match status" value="2"/>
</dbReference>
<feature type="transmembrane region" description="Helical" evidence="12">
    <location>
        <begin position="1003"/>
        <end position="1030"/>
    </location>
</feature>
<accession>B5RTT1</accession>
<dbReference type="GO" id="GO:0000329">
    <property type="term" value="C:fungal-type vacuole membrane"/>
    <property type="evidence" value="ECO:0007669"/>
    <property type="project" value="UniProtKB-ARBA"/>
</dbReference>
<feature type="transmembrane region" description="Helical" evidence="12">
    <location>
        <begin position="142"/>
        <end position="162"/>
    </location>
</feature>
<feature type="transmembrane region" description="Helical" evidence="12">
    <location>
        <begin position="1191"/>
        <end position="1210"/>
    </location>
</feature>
<dbReference type="Pfam" id="PF00664">
    <property type="entry name" value="ABC_membrane"/>
    <property type="match status" value="2"/>
</dbReference>
<proteinExistence type="predicted"/>
<dbReference type="RefSeq" id="XP_002770395.1">
    <property type="nucleotide sequence ID" value="XM_002770349.1"/>
</dbReference>
<reference evidence="15 16" key="1">
    <citation type="journal article" date="2004" name="Nature">
        <title>Genome evolution in yeasts.</title>
        <authorList>
            <consortium name="Genolevures"/>
            <person name="Dujon B."/>
            <person name="Sherman D."/>
            <person name="Fischer G."/>
            <person name="Durrens P."/>
            <person name="Casaregola S."/>
            <person name="Lafontaine I."/>
            <person name="de Montigny J."/>
            <person name="Marck C."/>
            <person name="Neuveglise C."/>
            <person name="Talla E."/>
            <person name="Goffard N."/>
            <person name="Frangeul L."/>
            <person name="Aigle M."/>
            <person name="Anthouard V."/>
            <person name="Babour A."/>
            <person name="Barbe V."/>
            <person name="Barnay S."/>
            <person name="Blanchin S."/>
            <person name="Beckerich J.M."/>
            <person name="Beyne E."/>
            <person name="Bleykasten C."/>
            <person name="Boisrame A."/>
            <person name="Boyer J."/>
            <person name="Cattolico L."/>
            <person name="Confanioleri F."/>
            <person name="de Daruvar A."/>
            <person name="Despons L."/>
            <person name="Fabre E."/>
            <person name="Fairhead C."/>
            <person name="Ferry-Dumazet H."/>
            <person name="Groppi A."/>
            <person name="Hantraye F."/>
            <person name="Hennequin C."/>
            <person name="Jauniaux N."/>
            <person name="Joyet P."/>
            <person name="Kachouri R."/>
            <person name="Kerrest A."/>
            <person name="Koszul R."/>
            <person name="Lemaire M."/>
            <person name="Lesur I."/>
            <person name="Ma L."/>
            <person name="Muller H."/>
            <person name="Nicaud J.M."/>
            <person name="Nikolski M."/>
            <person name="Oztas S."/>
            <person name="Ozier-Kalogeropoulos O."/>
            <person name="Pellenz S."/>
            <person name="Potier S."/>
            <person name="Richard G.F."/>
            <person name="Straub M.L."/>
            <person name="Suleau A."/>
            <person name="Swennene D."/>
            <person name="Tekaia F."/>
            <person name="Wesolowski-Louvel M."/>
            <person name="Westhof E."/>
            <person name="Wirth B."/>
            <person name="Zeniou-Meyer M."/>
            <person name="Zivanovic I."/>
            <person name="Bolotin-Fukuhara M."/>
            <person name="Thierry A."/>
            <person name="Bouchier C."/>
            <person name="Caudron B."/>
            <person name="Scarpelli C."/>
            <person name="Gaillardin C."/>
            <person name="Weissenbach J."/>
            <person name="Wincker P."/>
            <person name="Souciet J.L."/>
        </authorList>
    </citation>
    <scope>NUCLEOTIDE SEQUENCE [LARGE SCALE GENOMIC DNA]</scope>
    <source>
        <strain evidence="16">ATCC 36239 / CBS 767 / BCRC 21394 / JCM 1990 / NBRC 0083 / IGC 2968</strain>
    </source>
</reference>
<dbReference type="GO" id="GO:0016887">
    <property type="term" value="F:ATP hydrolysis activity"/>
    <property type="evidence" value="ECO:0007669"/>
    <property type="project" value="InterPro"/>
</dbReference>
<dbReference type="InterPro" id="IPR050173">
    <property type="entry name" value="ABC_transporter_C-like"/>
</dbReference>
<dbReference type="FunFam" id="3.40.50.300:FF:000997">
    <property type="entry name" value="Multidrug resistance-associated protein 1"/>
    <property type="match status" value="1"/>
</dbReference>
<feature type="domain" description="ABC transporter" evidence="13">
    <location>
        <begin position="1284"/>
        <end position="1522"/>
    </location>
</feature>
<keyword evidence="4 12" id="KW-0812">Transmembrane</keyword>
<dbReference type="HOGENOM" id="CLU_000604_27_6_1"/>
<dbReference type="Gene3D" id="1.20.1560.10">
    <property type="entry name" value="ABC transporter type 1, transmembrane domain"/>
    <property type="match status" value="2"/>
</dbReference>
<keyword evidence="2" id="KW-0813">Transport</keyword>
<evidence type="ECO:0000256" key="10">
    <source>
        <dbReference type="ARBA" id="ARBA00053425"/>
    </source>
</evidence>
<dbReference type="eggNOG" id="KOG0054">
    <property type="taxonomic scope" value="Eukaryota"/>
</dbReference>
<feature type="domain" description="ABC transmembrane type-1" evidence="14">
    <location>
        <begin position="966"/>
        <end position="1247"/>
    </location>
</feature>
<feature type="transmembrane region" description="Helical" evidence="12">
    <location>
        <begin position="959"/>
        <end position="983"/>
    </location>
</feature>
<evidence type="ECO:0000256" key="6">
    <source>
        <dbReference type="ARBA" id="ARBA00022741"/>
    </source>
</evidence>
<dbReference type="InterPro" id="IPR011527">
    <property type="entry name" value="ABC1_TM_dom"/>
</dbReference>
<keyword evidence="7" id="KW-0067">ATP-binding</keyword>
<dbReference type="FunCoup" id="B5RTT1">
    <property type="interactions" value="162"/>
</dbReference>
<evidence type="ECO:0000256" key="4">
    <source>
        <dbReference type="ARBA" id="ARBA00022692"/>
    </source>
</evidence>
<feature type="domain" description="ABC transmembrane type-1" evidence="14">
    <location>
        <begin position="298"/>
        <end position="573"/>
    </location>
</feature>
<dbReference type="PROSITE" id="PS50929">
    <property type="entry name" value="ABC_TM1F"/>
    <property type="match status" value="2"/>
</dbReference>
<dbReference type="PANTHER" id="PTHR24223:SF443">
    <property type="entry name" value="MULTIDRUG-RESISTANCE LIKE PROTEIN 1, ISOFORM I"/>
    <property type="match status" value="1"/>
</dbReference>
<dbReference type="FunFam" id="1.20.1560.10:FF:000020">
    <property type="entry name" value="ABC metal ion transporter"/>
    <property type="match status" value="1"/>
</dbReference>
<feature type="transmembrane region" description="Helical" evidence="12">
    <location>
        <begin position="174"/>
        <end position="193"/>
    </location>
</feature>
<name>B5RTT1_DEBHA</name>
<dbReference type="EMBL" id="CR382137">
    <property type="protein sequence ID" value="CAR65743.1"/>
    <property type="molecule type" value="Genomic_DNA"/>
</dbReference>
<dbReference type="InParanoid" id="B5RTT1"/>
<evidence type="ECO:0000256" key="3">
    <source>
        <dbReference type="ARBA" id="ARBA00022554"/>
    </source>
</evidence>
<dbReference type="GeneID" id="8998629"/>
<dbReference type="InterPro" id="IPR056227">
    <property type="entry name" value="TMD0_ABC"/>
</dbReference>
<feature type="transmembrane region" description="Helical" evidence="12">
    <location>
        <begin position="110"/>
        <end position="130"/>
    </location>
</feature>
<dbReference type="CDD" id="cd03250">
    <property type="entry name" value="ABCC_MRP_domain1"/>
    <property type="match status" value="1"/>
</dbReference>
<feature type="compositionally biased region" description="Basic and acidic residues" evidence="11">
    <location>
        <begin position="872"/>
        <end position="881"/>
    </location>
</feature>
<evidence type="ECO:0000313" key="15">
    <source>
        <dbReference type="EMBL" id="CAR65743.1"/>
    </source>
</evidence>
<gene>
    <name evidence="15" type="ordered locus">DEHA2E02244g</name>
</gene>
<dbReference type="VEuPathDB" id="FungiDB:DEHA2E02244g"/>
<dbReference type="CDD" id="cd18603">
    <property type="entry name" value="ABC_6TM_MRP1_2_3_6_D2_like"/>
    <property type="match status" value="1"/>
</dbReference>
<feature type="compositionally biased region" description="Low complexity" evidence="11">
    <location>
        <begin position="859"/>
        <end position="869"/>
    </location>
</feature>
<dbReference type="InterPro" id="IPR036640">
    <property type="entry name" value="ABC1_TM_sf"/>
</dbReference>
<dbReference type="PANTHER" id="PTHR24223">
    <property type="entry name" value="ATP-BINDING CASSETTE SUB-FAMILY C"/>
    <property type="match status" value="1"/>
</dbReference>
<sequence length="1527" mass="171178">MARMMDMNGTQTRLECGPSAIFHPLVPTKENAFNPCFISWAYTYLAIIFAVVCGIDLIRAVRLPKHGSYIPKSTGIHHWVRCNAVLLQGVLYLVLLQFTNIHYRYADTKILAMLTTMVTIGGVVLPLHMVETSRVAIPHASLLAFWPLLTILQTMLLYQEVYTGWPVFTDDSSPMVAVLMLVNSLSVIVMEACRTYWKPTHELIFFHRKNETHELELPHLYEKVTFSWMNDIIMNAYENQTITEVDLPNSPTKLSSAAATARLSKYWKAQNSSLVLSLVKAFGPIALVAFVYESSDRVLNFVQPQLLRLLIQFFNEKTEDPDQPLMKGILISISMFMVTILQTTLYNQYLIKILSVGLGCRSSLTSLIYQKGLRLSMESKLKSSTGDIVNLMTVDINRIQDVSQNLSTLILAPMELVLCVISLWSLLGKSTLSGVFTMLLLIPLNTIIVKYIRSMNKTQMKLKDNRSRIINEILSSIKSIKLYAWEVPMLSKLFHSRNDKELKNLKKIRLVSQCANLIWNIIPFLVSFATFATFAIGQSKPLTSDLVFPALALLNLLSSPLLALPMVINSIVEASVAIERIKAFLLSSELDEDLVINLPRRNHLGEETVRIEKASFLWEKPNEPKDDNSVSNLKYALKDIDFTAKKGELSCIVGKVGSGKTSFLSALLGQLDAIDSTDVTKSPLIGLSGTVAYCSQSPWIMNASVKENITFGCRYDEDFYQKAIEACQLLPDLEILPDGDETQVGEKGISLSGGQKARLALARAVYARADIYLFDDILSAVDSHVGKKIINEVLAKPSGLLATKTIILSTNSIPVLHYSNYIHLLENGKMIEHGTFDKAQNKDKNPKLFELIKEFGNVNETESNSESSSQFDSDKVGESKDSSTIVNDIESDKGTDDSILDLQRTISHESISAASIATFYWNPLSKILPNIRTAQINEVSAKGKVKWDVYFKYAKSCSFVGVICWMFLLVSASIASTSANYWLKYWAEQNSRSGRNANAWQFIGIYAIFGLSASLLTFIRGAVIWTYLAISSSKFIHDSMAKRVLKAPMSFFERTPIGRIMNRFTNDINKVDDTLPRVFNAFFSSSVRTIFTLGIVSYAMPLFSIIIVLLILIYGYYQRFYVAISRELKRLVSVSRSPIYAHLQESLNGVDTIRAYKQIDRFKFINNANIDFNLKSLYMLRSINRWLSTRLQFIGSIVIISASLLAIYSLTTSKPLSAGMAGFVMSYALQVTDSLNWVVRMSAEVESNIVSVERCLEYCELSIEENEERLFIKPPAKWPVDGSVSFKDYSTRYRDNLDLILKDINLDIKPNEKIGIVGRTGAGKSSLALAIFRIIEPTSGFISIDGKNTSDLALYDLRSNLSIIPQDSQAFEGTIRQNLDPLKKHNDKELWEALELAHLNKHVLQLDGNEGDKLSCKVSEGGSNFSSGQRQLMCLARALLNTSKVLILDEATAAVDVQTDKIIQETIRKYFKDKTIITIAHRLDTVMDSDKILALDQGRVKEFDSPSNLLQNPDSVFYSLCKQSGSI</sequence>
<evidence type="ECO:0000313" key="16">
    <source>
        <dbReference type="Proteomes" id="UP000000599"/>
    </source>
</evidence>
<dbReference type="OrthoDB" id="6500128at2759"/>
<evidence type="ECO:0000256" key="11">
    <source>
        <dbReference type="SAM" id="MobiDB-lite"/>
    </source>
</evidence>
<evidence type="ECO:0000256" key="1">
    <source>
        <dbReference type="ARBA" id="ARBA00004128"/>
    </source>
</evidence>
<dbReference type="InterPro" id="IPR027417">
    <property type="entry name" value="P-loop_NTPase"/>
</dbReference>
<dbReference type="CDD" id="cd03244">
    <property type="entry name" value="ABCC_MRP_domain2"/>
    <property type="match status" value="1"/>
</dbReference>
<evidence type="ECO:0000256" key="2">
    <source>
        <dbReference type="ARBA" id="ARBA00022448"/>
    </source>
</evidence>
<dbReference type="SUPFAM" id="SSF90123">
    <property type="entry name" value="ABC transporter transmembrane region"/>
    <property type="match status" value="2"/>
</dbReference>
<dbReference type="CDD" id="cd18595">
    <property type="entry name" value="ABC_6TM_MRP1_2_3_6_D1_like"/>
    <property type="match status" value="1"/>
</dbReference>
<feature type="transmembrane region" description="Helical" evidence="12">
    <location>
        <begin position="406"/>
        <end position="427"/>
    </location>
</feature>
<dbReference type="STRING" id="284592.B5RTT1"/>
<keyword evidence="5" id="KW-0677">Repeat</keyword>
<comment type="function">
    <text evidence="10">Cooperates for the ATP-dependent vacuolar transport of bilirubin and glutathione conjugates.</text>
</comment>
<dbReference type="FunFam" id="1.20.1560.10:FF:000001">
    <property type="entry name" value="ATP-binding cassette subfamily C member 1"/>
    <property type="match status" value="1"/>
</dbReference>
<evidence type="ECO:0000259" key="14">
    <source>
        <dbReference type="PROSITE" id="PS50929"/>
    </source>
</evidence>
<dbReference type="FunFam" id="3.40.50.300:FF:000565">
    <property type="entry name" value="ABC bile acid transporter"/>
    <property type="match status" value="1"/>
</dbReference>
<evidence type="ECO:0000256" key="12">
    <source>
        <dbReference type="SAM" id="Phobius"/>
    </source>
</evidence>
<keyword evidence="8 12" id="KW-1133">Transmembrane helix</keyword>
<feature type="transmembrane region" description="Helical" evidence="12">
    <location>
        <begin position="79"/>
        <end position="98"/>
    </location>
</feature>
<feature type="transmembrane region" description="Helical" evidence="12">
    <location>
        <begin position="433"/>
        <end position="452"/>
    </location>
</feature>
<dbReference type="SMART" id="SM00382">
    <property type="entry name" value="AAA"/>
    <property type="match status" value="2"/>
</dbReference>
<dbReference type="SUPFAM" id="SSF52540">
    <property type="entry name" value="P-loop containing nucleoside triphosphate hydrolases"/>
    <property type="match status" value="2"/>
</dbReference>
<feature type="transmembrane region" description="Helical" evidence="12">
    <location>
        <begin position="325"/>
        <end position="346"/>
    </location>
</feature>
<organism evidence="15 16">
    <name type="scientific">Debaryomyces hansenii (strain ATCC 36239 / CBS 767 / BCRC 21394 / JCM 1990 / NBRC 0083 / IGC 2968)</name>
    <name type="common">Yeast</name>
    <name type="synonym">Torulaspora hansenii</name>
    <dbReference type="NCBI Taxonomy" id="284592"/>
    <lineage>
        <taxon>Eukaryota</taxon>
        <taxon>Fungi</taxon>
        <taxon>Dikarya</taxon>
        <taxon>Ascomycota</taxon>
        <taxon>Saccharomycotina</taxon>
        <taxon>Pichiomycetes</taxon>
        <taxon>Debaryomycetaceae</taxon>
        <taxon>Debaryomyces</taxon>
    </lineage>
</organism>
<dbReference type="InterPro" id="IPR017871">
    <property type="entry name" value="ABC_transporter-like_CS"/>
</dbReference>
<dbReference type="GO" id="GO:0140359">
    <property type="term" value="F:ABC-type transporter activity"/>
    <property type="evidence" value="ECO:0007669"/>
    <property type="project" value="InterPro"/>
</dbReference>
<evidence type="ECO:0000259" key="13">
    <source>
        <dbReference type="PROSITE" id="PS50893"/>
    </source>
</evidence>
<feature type="transmembrane region" description="Helical" evidence="12">
    <location>
        <begin position="274"/>
        <end position="292"/>
    </location>
</feature>
<evidence type="ECO:0000256" key="7">
    <source>
        <dbReference type="ARBA" id="ARBA00022840"/>
    </source>
</evidence>
<feature type="region of interest" description="Disordered" evidence="11">
    <location>
        <begin position="859"/>
        <end position="887"/>
    </location>
</feature>
<keyword evidence="3" id="KW-0926">Vacuole</keyword>
<dbReference type="InterPro" id="IPR003439">
    <property type="entry name" value="ABC_transporter-like_ATP-bd"/>
</dbReference>
<feature type="transmembrane region" description="Helical" evidence="12">
    <location>
        <begin position="517"/>
        <end position="536"/>
    </location>
</feature>
<comment type="subcellular location">
    <subcellularLocation>
        <location evidence="1">Vacuole membrane</location>
        <topology evidence="1">Multi-pass membrane protein</topology>
    </subcellularLocation>
</comment>